<dbReference type="AlphaFoldDB" id="A0A2T0MT93"/>
<sequence length="603" mass="64138">MIRVGRMATGAGLLAALFVPGQATAEPDRPAIPPAAVLGLALDGKSFTLRDAFAILDGRPIHARLAPDVADVLDRTRAGALAALDSQRVYGWNQALGPLKDRPLSLEEAEQFQRNVLRSHAAGVGEPLPDDVVRLALVIKANQLARGKVGVRPAVPQRLLDLVNAGVVPRMPGIGSLGTGDLQPQAAAGLAALGGEAPVRYRGMEGPASAMLPRAGLPRDFTFQAGEALPIVSGSTVLAATLMHAVHRATALADQAEGAFALFMEATRAERGSLDARTHRERHIPEENAVAARLRAMVAGSGWMTEEGRRRLDPANYEPRIQDAVSVRAAPHILAGLRQVLADARQALVREANSSTSNPLIFRREKGRGYEFVMGGNWDGSVMGHLADSLNAELADVGVLSEGLSGRLLSPRWSYGLPANLAGGTVGLNSGMVQVQTVAAALVPEMQVRATPAGTLSRPVKDGQEDHNTMAMASVRHLHENLDRLEIVLAVQYLMAAQGIDLIAAKMAGLPLGPVTRTLHAELRRYVPPLADDRYLTPDLEQVIRLVRERRLVPVVPRPAPAAATPRPRDADARLKTPATPRPREGDARLRAAAARRPAGTAH</sequence>
<dbReference type="SUPFAM" id="SSF48557">
    <property type="entry name" value="L-aspartase-like"/>
    <property type="match status" value="1"/>
</dbReference>
<dbReference type="GO" id="GO:0016841">
    <property type="term" value="F:ammonia-lyase activity"/>
    <property type="evidence" value="ECO:0007669"/>
    <property type="project" value="UniProtKB-ARBA"/>
</dbReference>
<dbReference type="InterPro" id="IPR008948">
    <property type="entry name" value="L-Aspartase-like"/>
</dbReference>
<gene>
    <name evidence="4" type="ORF">B0I32_114195</name>
</gene>
<dbReference type="InterPro" id="IPR001106">
    <property type="entry name" value="Aromatic_Lyase"/>
</dbReference>
<accession>A0A2T0MT93</accession>
<evidence type="ECO:0000256" key="1">
    <source>
        <dbReference type="ARBA" id="ARBA00023239"/>
    </source>
</evidence>
<feature type="compositionally biased region" description="Low complexity" evidence="2">
    <location>
        <begin position="591"/>
        <end position="603"/>
    </location>
</feature>
<dbReference type="CDD" id="cd00332">
    <property type="entry name" value="PAL-HAL"/>
    <property type="match status" value="1"/>
</dbReference>
<feature type="signal peptide" evidence="3">
    <location>
        <begin position="1"/>
        <end position="25"/>
    </location>
</feature>
<dbReference type="OrthoDB" id="9806955at2"/>
<evidence type="ECO:0000256" key="3">
    <source>
        <dbReference type="SAM" id="SignalP"/>
    </source>
</evidence>
<feature type="region of interest" description="Disordered" evidence="2">
    <location>
        <begin position="558"/>
        <end position="603"/>
    </location>
</feature>
<dbReference type="Proteomes" id="UP000238312">
    <property type="component" value="Unassembled WGS sequence"/>
</dbReference>
<evidence type="ECO:0000313" key="5">
    <source>
        <dbReference type="Proteomes" id="UP000238312"/>
    </source>
</evidence>
<dbReference type="EMBL" id="PVNG01000014">
    <property type="protein sequence ID" value="PRX61826.1"/>
    <property type="molecule type" value="Genomic_DNA"/>
</dbReference>
<reference evidence="4 5" key="1">
    <citation type="submission" date="2018-03" db="EMBL/GenBank/DDBJ databases">
        <title>Genomic Encyclopedia of Type Strains, Phase III (KMG-III): the genomes of soil and plant-associated and newly described type strains.</title>
        <authorList>
            <person name="Whitman W."/>
        </authorList>
    </citation>
    <scope>NUCLEOTIDE SEQUENCE [LARGE SCALE GENOMIC DNA]</scope>
    <source>
        <strain evidence="4 5">CGMCC 4.7104</strain>
    </source>
</reference>
<evidence type="ECO:0000313" key="4">
    <source>
        <dbReference type="EMBL" id="PRX61826.1"/>
    </source>
</evidence>
<feature type="chain" id="PRO_5015685954" evidence="3">
    <location>
        <begin position="26"/>
        <end position="603"/>
    </location>
</feature>
<dbReference type="Gene3D" id="1.10.275.10">
    <property type="entry name" value="Fumarase/aspartase (N-terminal domain)"/>
    <property type="match status" value="1"/>
</dbReference>
<proteinExistence type="predicted"/>
<keyword evidence="5" id="KW-1185">Reference proteome</keyword>
<comment type="caution">
    <text evidence="4">The sequence shown here is derived from an EMBL/GenBank/DDBJ whole genome shotgun (WGS) entry which is preliminary data.</text>
</comment>
<dbReference type="InterPro" id="IPR024083">
    <property type="entry name" value="Fumarase/histidase_N"/>
</dbReference>
<dbReference type="Pfam" id="PF00221">
    <property type="entry name" value="Lyase_aromatic"/>
    <property type="match status" value="1"/>
</dbReference>
<organism evidence="4 5">
    <name type="scientific">Nonomuraea fuscirosea</name>
    <dbReference type="NCBI Taxonomy" id="1291556"/>
    <lineage>
        <taxon>Bacteria</taxon>
        <taxon>Bacillati</taxon>
        <taxon>Actinomycetota</taxon>
        <taxon>Actinomycetes</taxon>
        <taxon>Streptosporangiales</taxon>
        <taxon>Streptosporangiaceae</taxon>
        <taxon>Nonomuraea</taxon>
    </lineage>
</organism>
<dbReference type="PANTHER" id="PTHR10362">
    <property type="entry name" value="HISTIDINE AMMONIA-LYASE"/>
    <property type="match status" value="1"/>
</dbReference>
<name>A0A2T0MT93_9ACTN</name>
<evidence type="ECO:0000256" key="2">
    <source>
        <dbReference type="SAM" id="MobiDB-lite"/>
    </source>
</evidence>
<keyword evidence="1 4" id="KW-0456">Lyase</keyword>
<dbReference type="Gene3D" id="1.20.200.10">
    <property type="entry name" value="Fumarase/aspartase (Central domain)"/>
    <property type="match status" value="1"/>
</dbReference>
<keyword evidence="3" id="KW-0732">Signal</keyword>
<protein>
    <submittedName>
        <fullName evidence="4">Histidine ammonia-lyase</fullName>
    </submittedName>
</protein>